<evidence type="ECO:0008006" key="4">
    <source>
        <dbReference type="Google" id="ProtNLM"/>
    </source>
</evidence>
<name>A0A418YS97_9SPHN</name>
<dbReference type="OrthoDB" id="9800666at2"/>
<keyword evidence="3" id="KW-1185">Reference proteome</keyword>
<protein>
    <recommendedName>
        <fullName evidence="4">Lipoprotein</fullName>
    </recommendedName>
</protein>
<dbReference type="RefSeq" id="WP_119746638.1">
    <property type="nucleotide sequence ID" value="NZ_QVRA01000009.1"/>
</dbReference>
<dbReference type="AlphaFoldDB" id="A0A418YS97"/>
<comment type="caution">
    <text evidence="2">The sequence shown here is derived from an EMBL/GenBank/DDBJ whole genome shotgun (WGS) entry which is preliminary data.</text>
</comment>
<organism evidence="2 3">
    <name type="scientific">Sphingobium terrigena</name>
    <dbReference type="NCBI Taxonomy" id="2304063"/>
    <lineage>
        <taxon>Bacteria</taxon>
        <taxon>Pseudomonadati</taxon>
        <taxon>Pseudomonadota</taxon>
        <taxon>Alphaproteobacteria</taxon>
        <taxon>Sphingomonadales</taxon>
        <taxon>Sphingomonadaceae</taxon>
        <taxon>Sphingobium</taxon>
    </lineage>
</organism>
<keyword evidence="1" id="KW-0732">Signal</keyword>
<gene>
    <name evidence="2" type="ORF">D0Z70_11865</name>
</gene>
<feature type="chain" id="PRO_5019536839" description="Lipoprotein" evidence="1">
    <location>
        <begin position="20"/>
        <end position="257"/>
    </location>
</feature>
<evidence type="ECO:0000313" key="2">
    <source>
        <dbReference type="EMBL" id="RJG54589.1"/>
    </source>
</evidence>
<dbReference type="Proteomes" id="UP000283469">
    <property type="component" value="Unassembled WGS sequence"/>
</dbReference>
<proteinExistence type="predicted"/>
<evidence type="ECO:0000313" key="3">
    <source>
        <dbReference type="Proteomes" id="UP000283469"/>
    </source>
</evidence>
<feature type="signal peptide" evidence="1">
    <location>
        <begin position="1"/>
        <end position="19"/>
    </location>
</feature>
<reference evidence="2 3" key="1">
    <citation type="submission" date="2018-08" db="EMBL/GenBank/DDBJ databases">
        <title>Sphingobium sp. EO9.</title>
        <authorList>
            <person name="Park Y."/>
            <person name="Kim K.H."/>
            <person name="Jeon C.O."/>
        </authorList>
    </citation>
    <scope>NUCLEOTIDE SEQUENCE [LARGE SCALE GENOMIC DNA]</scope>
    <source>
        <strain evidence="2 3">EO9</strain>
    </source>
</reference>
<accession>A0A418YS97</accession>
<evidence type="ECO:0000256" key="1">
    <source>
        <dbReference type="SAM" id="SignalP"/>
    </source>
</evidence>
<dbReference type="EMBL" id="QVRA01000009">
    <property type="protein sequence ID" value="RJG54589.1"/>
    <property type="molecule type" value="Genomic_DNA"/>
</dbReference>
<sequence length="257" mass="27874">MRRALILLAFFPAPLWAQAADLDIPVAAADHFPRGISVKARVYTDRRGLTLYGMDMRAATGRTGQPALYCSGDCLTQWEPLLAPRGAPISPVPRAFGGSRQEVATIKPASSNPDWTVMEGPAGPQWVYKKVHLVFTRKDASPGSTEHDGADGYLWNGLKYLPPPPRLVAPPDVTARLADGAYMLADAQGNWLFSPKSADCADPCGWRPHSTGMARRSVGQWSVRQTAESGQWVYRGKPVYRAAPRQPVPADGVALTP</sequence>